<keyword evidence="7" id="KW-0963">Cytoplasm</keyword>
<dbReference type="OMA" id="WLTEIAM"/>
<evidence type="ECO:0000313" key="13">
    <source>
        <dbReference type="EnsemblPlants" id="PGSC0003DMT400003648"/>
    </source>
</evidence>
<dbReference type="InterPro" id="IPR045132">
    <property type="entry name" value="UBE4"/>
</dbReference>
<dbReference type="GO" id="GO:0000209">
    <property type="term" value="P:protein polyubiquitination"/>
    <property type="evidence" value="ECO:0000318"/>
    <property type="project" value="GO_Central"/>
</dbReference>
<dbReference type="GO" id="GO:0005737">
    <property type="term" value="C:cytoplasm"/>
    <property type="evidence" value="ECO:0000318"/>
    <property type="project" value="GO_Central"/>
</dbReference>
<dbReference type="KEGG" id="sot:102595360"/>
<evidence type="ECO:0000256" key="1">
    <source>
        <dbReference type="ARBA" id="ARBA00000900"/>
    </source>
</evidence>
<dbReference type="PROSITE" id="PS51698">
    <property type="entry name" value="U_BOX"/>
    <property type="match status" value="1"/>
</dbReference>
<sequence>MATSKPQRTPAEIEDIILRKILLVSLVDSMENDTRVVYLEMTAAEILSEGKELRLSRDLMERVLIDRLSGNFVSAEPPFQYLVNCYRRAHEEGKKIASMKDKNVRSEMELVVKQVKRLAVSYCRIHLGNPDMFPNWDMAPANVSLLLPLLFSEVSSSVDVFGGSSGSGGVSSPPGFLDELLKDADFDSMDPILKQLYEDLRGTVLKVSALGNFQQPLRALLFLVKYPVGAKCLVNHPWWIPNSVYMNGRVIEMTSILGPFFHVSALPDHTIFKSQPDVGQQCFSESATRRPADLLSSFTTIKTVMNNLYDGLAEVLMSLLKNSTIRENVLGYLAAVINKNSSRAQLQVDPLSCASSGMFVNLSAVMLRLCEPFLDANLTKRDKIDPQYVFSSTRLELRGLTALHASSEEVSEWINQNNPGKVDVAKEGSDGENRLLASQEATSSGNDSGGPSILHYNNPISSSSEKAKYPFICECFFMTARVLNLGLLKAFSDFKHLVQDISRSEDNLSTMKTMLEQTPSPQLQQEIARLEKDLESYSQEKLCYEAQILRDGGLLQRALSFYRLMVVWLVELVGGFKMPLPSPCPMEFSSMPEHFVEDAMELLIFASRIPRALDGVLLDDFMNFIIMFMASPEYIRNPYLRAKMVEVLNCWMPRRSGSTATSTLFEGHQLSLEYLVKNLLKLYVDIEFTGSHTQFYDKFNIRHNIAELLEYLWQVPSHRNAWRQIAKEEEKGVYLNFLNFLINDSIYLLDESLNKILELKELEAEMSNTAEWEQRPAQERQERTRLFHSQENIIRIDMKLANEDVSLLAFTSEQITVPFLLPEMVERVASMLNYFLLQLVGPQRKSLSLKDPEKYEFRPKELLKQIVKIYVHLARGDKEKIFPAAIIRDGRSYSDQIFSAAADVLRRIGEDMRIIQEFIDLGAKAKIAASEAMDAEAALGDIPDEFLDPIQYTLMKDPVILPSSRITVDRPVIQRHLLSDSTDPFNRSHLTADMLIPDTELKAKIEEFIRSHELKKPGEDLNLQHTKTTIQTTDTLNLIE</sequence>
<dbReference type="SUPFAM" id="SSF57850">
    <property type="entry name" value="RING/U-box"/>
    <property type="match status" value="1"/>
</dbReference>
<proteinExistence type="inferred from homology"/>
<evidence type="ECO:0000259" key="12">
    <source>
        <dbReference type="PROSITE" id="PS51698"/>
    </source>
</evidence>
<reference evidence="13" key="2">
    <citation type="submission" date="2015-06" db="UniProtKB">
        <authorList>
            <consortium name="EnsemblPlants"/>
        </authorList>
    </citation>
    <scope>IDENTIFICATION</scope>
    <source>
        <strain evidence="13">DM1-3 516 R44</strain>
    </source>
</reference>
<feature type="coiled-coil region" evidence="11">
    <location>
        <begin position="520"/>
        <end position="547"/>
    </location>
</feature>
<gene>
    <name evidence="13" type="primary">LOC102595360</name>
</gene>
<dbReference type="InterPro" id="IPR003613">
    <property type="entry name" value="Ubox_domain"/>
</dbReference>
<dbReference type="GO" id="GO:0000151">
    <property type="term" value="C:ubiquitin ligase complex"/>
    <property type="evidence" value="ECO:0007669"/>
    <property type="project" value="InterPro"/>
</dbReference>
<evidence type="ECO:0000256" key="11">
    <source>
        <dbReference type="SAM" id="Coils"/>
    </source>
</evidence>
<protein>
    <recommendedName>
        <fullName evidence="6">RING-type E3 ubiquitin transferase</fullName>
        <ecNumber evidence="6">2.3.2.27</ecNumber>
    </recommendedName>
</protein>
<dbReference type="STRING" id="4113.M0ZM28"/>
<dbReference type="HOGENOM" id="CLU_003224_2_1_1"/>
<evidence type="ECO:0000256" key="4">
    <source>
        <dbReference type="ARBA" id="ARBA00004906"/>
    </source>
</evidence>
<keyword evidence="11" id="KW-0175">Coiled coil</keyword>
<dbReference type="PANTHER" id="PTHR13931:SF2">
    <property type="entry name" value="UBIQUITIN CONJUGATION FACTOR E4 B"/>
    <property type="match status" value="1"/>
</dbReference>
<dbReference type="CDD" id="cd16657">
    <property type="entry name" value="RING-Ubox_UBE4A"/>
    <property type="match status" value="1"/>
</dbReference>
<keyword evidence="9" id="KW-0833">Ubl conjugation pathway</keyword>
<evidence type="ECO:0000256" key="6">
    <source>
        <dbReference type="ARBA" id="ARBA00012483"/>
    </source>
</evidence>
<accession>M0ZM28</accession>
<dbReference type="InterPro" id="IPR013083">
    <property type="entry name" value="Znf_RING/FYVE/PHD"/>
</dbReference>
<dbReference type="RefSeq" id="XP_006338399.1">
    <property type="nucleotide sequence ID" value="XM_006338337.2"/>
</dbReference>
<comment type="catalytic activity">
    <reaction evidence="1">
        <text>S-ubiquitinyl-[E2 ubiquitin-conjugating enzyme]-L-cysteine + [acceptor protein]-L-lysine = [E2 ubiquitin-conjugating enzyme]-L-cysteine + N(6)-ubiquitinyl-[acceptor protein]-L-lysine.</text>
        <dbReference type="EC" id="2.3.2.27"/>
    </reaction>
</comment>
<dbReference type="InParanoid" id="M0ZM28"/>
<feature type="domain" description="U-box" evidence="12">
    <location>
        <begin position="941"/>
        <end position="1015"/>
    </location>
</feature>
<reference evidence="14" key="1">
    <citation type="journal article" date="2011" name="Nature">
        <title>Genome sequence and analysis of the tuber crop potato.</title>
        <authorList>
            <consortium name="The Potato Genome Sequencing Consortium"/>
        </authorList>
    </citation>
    <scope>NUCLEOTIDE SEQUENCE [LARGE SCALE GENOMIC DNA]</scope>
    <source>
        <strain evidence="14">cv. DM1-3 516 R44</strain>
    </source>
</reference>
<dbReference type="GO" id="GO:0036503">
    <property type="term" value="P:ERAD pathway"/>
    <property type="evidence" value="ECO:0000318"/>
    <property type="project" value="GO_Central"/>
</dbReference>
<evidence type="ECO:0000313" key="14">
    <source>
        <dbReference type="Proteomes" id="UP000011115"/>
    </source>
</evidence>
<evidence type="ECO:0000256" key="8">
    <source>
        <dbReference type="ARBA" id="ARBA00022679"/>
    </source>
</evidence>
<dbReference type="Gene3D" id="3.30.40.10">
    <property type="entry name" value="Zinc/RING finger domain, C3HC4 (zinc finger)"/>
    <property type="match status" value="1"/>
</dbReference>
<dbReference type="Pfam" id="PF04564">
    <property type="entry name" value="U-box"/>
    <property type="match status" value="1"/>
</dbReference>
<comment type="pathway">
    <text evidence="4">Protein modification; protein ubiquitination.</text>
</comment>
<dbReference type="GeneID" id="102595360"/>
<comment type="subcellular location">
    <subcellularLocation>
        <location evidence="3">Cytoplasm</location>
    </subcellularLocation>
    <subcellularLocation>
        <location evidence="2">Nucleus</location>
    </subcellularLocation>
</comment>
<dbReference type="InterPro" id="IPR019474">
    <property type="entry name" value="Ub_conjug_fac_E4_core"/>
</dbReference>
<evidence type="ECO:0000256" key="7">
    <source>
        <dbReference type="ARBA" id="ARBA00022490"/>
    </source>
</evidence>
<organism evidence="13 14">
    <name type="scientific">Solanum tuberosum</name>
    <name type="common">Potato</name>
    <dbReference type="NCBI Taxonomy" id="4113"/>
    <lineage>
        <taxon>Eukaryota</taxon>
        <taxon>Viridiplantae</taxon>
        <taxon>Streptophyta</taxon>
        <taxon>Embryophyta</taxon>
        <taxon>Tracheophyta</taxon>
        <taxon>Spermatophyta</taxon>
        <taxon>Magnoliopsida</taxon>
        <taxon>eudicotyledons</taxon>
        <taxon>Gunneridae</taxon>
        <taxon>Pentapetalae</taxon>
        <taxon>asterids</taxon>
        <taxon>lamiids</taxon>
        <taxon>Solanales</taxon>
        <taxon>Solanaceae</taxon>
        <taxon>Solanoideae</taxon>
        <taxon>Solaneae</taxon>
        <taxon>Solanum</taxon>
    </lineage>
</organism>
<dbReference type="OrthoDB" id="20295at2759"/>
<keyword evidence="14" id="KW-1185">Reference proteome</keyword>
<dbReference type="EC" id="2.3.2.27" evidence="6"/>
<evidence type="ECO:0000256" key="9">
    <source>
        <dbReference type="ARBA" id="ARBA00022786"/>
    </source>
</evidence>
<dbReference type="SMR" id="M0ZM28"/>
<dbReference type="GO" id="GO:0034450">
    <property type="term" value="F:ubiquitin-ubiquitin ligase activity"/>
    <property type="evidence" value="ECO:0000318"/>
    <property type="project" value="GO_Central"/>
</dbReference>
<dbReference type="FunCoup" id="M0ZM28">
    <property type="interactions" value="3586"/>
</dbReference>
<dbReference type="PaxDb" id="4113-PGSC0003DMT400003648"/>
<dbReference type="FunFam" id="3.30.40.10:FF:000055">
    <property type="entry name" value="Ubiquitin conjugation factor e4 a"/>
    <property type="match status" value="1"/>
</dbReference>
<dbReference type="Proteomes" id="UP000011115">
    <property type="component" value="Unassembled WGS sequence"/>
</dbReference>
<keyword evidence="10" id="KW-0539">Nucleus</keyword>
<dbReference type="SMART" id="SM00504">
    <property type="entry name" value="Ubox"/>
    <property type="match status" value="1"/>
</dbReference>
<dbReference type="AlphaFoldDB" id="M0ZM28"/>
<evidence type="ECO:0000256" key="2">
    <source>
        <dbReference type="ARBA" id="ARBA00004123"/>
    </source>
</evidence>
<dbReference type="GO" id="GO:0006511">
    <property type="term" value="P:ubiquitin-dependent protein catabolic process"/>
    <property type="evidence" value="ECO:0007669"/>
    <property type="project" value="InterPro"/>
</dbReference>
<dbReference type="eggNOG" id="KOG2042">
    <property type="taxonomic scope" value="Eukaryota"/>
</dbReference>
<dbReference type="UniPathway" id="UPA00143"/>
<dbReference type="PANTHER" id="PTHR13931">
    <property type="entry name" value="UBIQUITINATION FACTOR E4"/>
    <property type="match status" value="1"/>
</dbReference>
<dbReference type="Pfam" id="PF10408">
    <property type="entry name" value="Ufd2P_core"/>
    <property type="match status" value="1"/>
</dbReference>
<evidence type="ECO:0000256" key="3">
    <source>
        <dbReference type="ARBA" id="ARBA00004496"/>
    </source>
</evidence>
<evidence type="ECO:0000256" key="10">
    <source>
        <dbReference type="ARBA" id="ARBA00023242"/>
    </source>
</evidence>
<dbReference type="Gramene" id="PGSC0003DMT400003648">
    <property type="protein sequence ID" value="PGSC0003DMT400003648"/>
    <property type="gene ID" value="PGSC0003DMG400001440"/>
</dbReference>
<comment type="similarity">
    <text evidence="5">Belongs to the ubiquitin conjugation factor E4 family.</text>
</comment>
<dbReference type="ExpressionAtlas" id="M0ZM28">
    <property type="expression patterns" value="baseline"/>
</dbReference>
<evidence type="ECO:0000256" key="5">
    <source>
        <dbReference type="ARBA" id="ARBA00007434"/>
    </source>
</evidence>
<dbReference type="GO" id="GO:0005634">
    <property type="term" value="C:nucleus"/>
    <property type="evidence" value="ECO:0000318"/>
    <property type="project" value="GO_Central"/>
</dbReference>
<keyword evidence="8" id="KW-0808">Transferase</keyword>
<dbReference type="EnsemblPlants" id="PGSC0003DMT400003648">
    <property type="protein sequence ID" value="PGSC0003DMT400003648"/>
    <property type="gene ID" value="PGSC0003DMG400001440"/>
</dbReference>
<name>M0ZM28_SOLTU</name>